<protein>
    <submittedName>
        <fullName evidence="4">FTH domain-containing protein</fullName>
    </submittedName>
</protein>
<dbReference type="InterPro" id="IPR002900">
    <property type="entry name" value="DUF38/FTH_CAE_spp"/>
</dbReference>
<dbReference type="WBParaSite" id="Csp11.Scaffold629.g8351.t1">
    <property type="protein sequence ID" value="Csp11.Scaffold629.g8351.t1"/>
    <property type="gene ID" value="Csp11.Scaffold629.g8351"/>
</dbReference>
<evidence type="ECO:0000259" key="2">
    <source>
        <dbReference type="Pfam" id="PF01827"/>
    </source>
</evidence>
<reference evidence="4" key="1">
    <citation type="submission" date="2016-11" db="UniProtKB">
        <authorList>
            <consortium name="WormBaseParasite"/>
        </authorList>
    </citation>
    <scope>IDENTIFICATION</scope>
</reference>
<evidence type="ECO:0000256" key="1">
    <source>
        <dbReference type="SAM" id="MobiDB-lite"/>
    </source>
</evidence>
<feature type="domain" description="DUF38" evidence="2">
    <location>
        <begin position="108"/>
        <end position="195"/>
    </location>
</feature>
<feature type="region of interest" description="Disordered" evidence="1">
    <location>
        <begin position="326"/>
        <end position="347"/>
    </location>
</feature>
<evidence type="ECO:0000313" key="4">
    <source>
        <dbReference type="WBParaSite" id="Csp11.Scaffold629.g8351.t1"/>
    </source>
</evidence>
<dbReference type="AlphaFoldDB" id="A0A1I7UDX7"/>
<name>A0A1I7UDX7_9PELO</name>
<dbReference type="Proteomes" id="UP000095282">
    <property type="component" value="Unplaced"/>
</dbReference>
<keyword evidence="3" id="KW-1185">Reference proteome</keyword>
<evidence type="ECO:0000313" key="3">
    <source>
        <dbReference type="Proteomes" id="UP000095282"/>
    </source>
</evidence>
<dbReference type="Pfam" id="PF01827">
    <property type="entry name" value="FTH"/>
    <property type="match status" value="1"/>
</dbReference>
<proteinExistence type="predicted"/>
<accession>A0A1I7UDX7</accession>
<organism evidence="3 4">
    <name type="scientific">Caenorhabditis tropicalis</name>
    <dbReference type="NCBI Taxonomy" id="1561998"/>
    <lineage>
        <taxon>Eukaryota</taxon>
        <taxon>Metazoa</taxon>
        <taxon>Ecdysozoa</taxon>
        <taxon>Nematoda</taxon>
        <taxon>Chromadorea</taxon>
        <taxon>Rhabditida</taxon>
        <taxon>Rhabditina</taxon>
        <taxon>Rhabditomorpha</taxon>
        <taxon>Rhabditoidea</taxon>
        <taxon>Rhabditidae</taxon>
        <taxon>Peloderinae</taxon>
        <taxon>Caenorhabditis</taxon>
    </lineage>
</organism>
<sequence length="347" mass="41436">MPFGYKWFSRYQNGQLKDFLIYVEDENIGLLFTESNERFQSVQECIKYEKKEDSTFVSAPGKRKEIEVEERMIDAFCEDYRMFLINHNTISDCLKLRDKSFKTYTNNRIFECMKSALESKEEKFKVKSILFEMFDQKQVIELLQFINPEILTEGQFSLSHFEDLIDYLIQWNRGCRLKVSFHCVDLSTAKLESFKRMFNYPSVFRCIQSHYGKINDSEKEMLIAFFEPFKPKFEWKYITFELEDPSIVDNLAEQADRLGLKKIRSLEVLANPLLMERIAEGIDYFDILRLRKASRDIRSCIDALKLDPQIAGYEIRIWRPLERDQSRNGTELDEEPSKNTHHLKYRF</sequence>